<dbReference type="SUPFAM" id="SSF143575">
    <property type="entry name" value="GAS2 domain-like"/>
    <property type="match status" value="1"/>
</dbReference>
<evidence type="ECO:0000313" key="14">
    <source>
        <dbReference type="EMBL" id="RCI01456.1"/>
    </source>
</evidence>
<evidence type="ECO:0000259" key="13">
    <source>
        <dbReference type="PROSITE" id="PS51460"/>
    </source>
</evidence>
<comment type="subcellular location">
    <subcellularLocation>
        <location evidence="1">Cytoplasm</location>
        <location evidence="1">Cytoskeleton</location>
    </subcellularLocation>
    <subcellularLocation>
        <location evidence="2">Golgi apparatus membrane</location>
        <topology evidence="2">Multi-pass membrane protein</topology>
    </subcellularLocation>
</comment>
<keyword evidence="6" id="KW-0333">Golgi apparatus</keyword>
<keyword evidence="7 12" id="KW-0472">Membrane</keyword>
<comment type="similarity">
    <text evidence="9">Belongs to the GOT1 family.</text>
</comment>
<dbReference type="InterPro" id="IPR045176">
    <property type="entry name" value="Got1"/>
</dbReference>
<dbReference type="STRING" id="86630.A0A367KGW1"/>
<dbReference type="GO" id="GO:0005829">
    <property type="term" value="C:cytosol"/>
    <property type="evidence" value="ECO:0007669"/>
    <property type="project" value="GOC"/>
</dbReference>
<feature type="coiled-coil region" evidence="10">
    <location>
        <begin position="1441"/>
        <end position="1468"/>
    </location>
</feature>
<dbReference type="SMART" id="SM00243">
    <property type="entry name" value="GAS2"/>
    <property type="match status" value="1"/>
</dbReference>
<evidence type="ECO:0000256" key="4">
    <source>
        <dbReference type="ARBA" id="ARBA00022692"/>
    </source>
</evidence>
<dbReference type="Pfam" id="PF02187">
    <property type="entry name" value="GAS2"/>
    <property type="match status" value="1"/>
</dbReference>
<organism evidence="14 15">
    <name type="scientific">Rhizopus azygosporus</name>
    <name type="common">Rhizopus microsporus var. azygosporus</name>
    <dbReference type="NCBI Taxonomy" id="86630"/>
    <lineage>
        <taxon>Eukaryota</taxon>
        <taxon>Fungi</taxon>
        <taxon>Fungi incertae sedis</taxon>
        <taxon>Mucoromycota</taxon>
        <taxon>Mucoromycotina</taxon>
        <taxon>Mucoromycetes</taxon>
        <taxon>Mucorales</taxon>
        <taxon>Mucorineae</taxon>
        <taxon>Rhizopodaceae</taxon>
        <taxon>Rhizopus</taxon>
    </lineage>
</organism>
<dbReference type="PANTHER" id="PTHR21493">
    <property type="entry name" value="CGI-141-RELATED/LIPASE CONTAINING PROTEIN"/>
    <property type="match status" value="1"/>
</dbReference>
<sequence length="2141" mass="244701">MWLSDSQKIGVGLTAFGVFFMMMGVILLFDAGLMAIGNVLFLSGITAIIGLKNTFTFFGRKEKLKGTICFLGGIFLVLSKYPFFGFIVEIFGFLNLFGDFFPVVFGFLKRLPIIGNILSHPMISRIVPRESRTRVQLEEFRRVQTLILFLQQLFQIPLKSDTIPDILKELKDELPIPMNTDITEDDLIRLLEYIQQQYQAYTIKKHLSNKELTFSEYTQSFTPQHVNDIKNVFLSWLNSVLSDYIQLIQLEWSSGFYLLCCIHYHHPSLVPNLHEYISLDDASLFNTATQLLYTTFNIPSIIIDHTSELNILSYYIELCLPVFTIPSHESIDQRHQDIERFKSILNQKKTTTTATYSYQQLRITKTTKYTSQHDDIIPSPELDTLDQHINSVTEKMNSLLHRLMLIIPTRSCHNYSNISNSITSESVEFFLTDDNTSTTRSTSSIIHSDNEIIRLLHPLQAAEEDYSAYDRNFKSLQAEFQTLSDGDYHLLQLAFDQLDPQWHTHPFVVQRKTQLHQHYTSLAQEFEKSDSTLAHFRRGFAFARMCNSIRQELDFVQNKMVKSITSFHDIHELELAMDKTTDMINTLKFNFSDLLNQQPPNPSCEESAGLVCTTLDRYDPAYLQKYQSVESKNQLVKSWVDEVRVWFTEAERIRQWIEIRVEQIKGTTLPDPLSAINISRDQVEALNASHSLLEKEIEAFDKEDMARLRSHVKSLTGTNKDLSPADTTTIEITLATLMSLDKLMHMLRRKSYDLQVLTQRVIWEEELEKATAWLQATEQELDDFLSNNARWAPSEEEEDEDRESTPARKREKLMAREKQKETVIQQLLTLERKVSEFDQGQFNKTVDSFQDLDNTSTTELPDHLESRQKACEQQFEDLMKRMAFARHVVEQRLNVMDFLYQAELVADDTAMLALDIKDAESKAHPGDNDREMTARVQSMHERTIQLVTATASRIPYPSHALDIDKESNAEANEKINQVINEKRNQLLLLSDELDQRLNAFRNILQLHRKAKEHLDDATRLCDWANERIQAVKKAKISIQQDLVTIDDLQRLERDCQAMISKLKNGKENEVVDLLTRIPSLLETSQKLNITSIDSDSLNEVSQQLEETFDRLQQVLDEHVLELEALRKKLEEGNTYFETARSLKTFVSETRLSLPALKQTCGFMTGQSEEQDRQRLNMLQHTLATIEHDYNSRQTQFDQLCSHFKHMKPSKQEDAEETRKIQDSVEQEWDALGKDIQDLKQFTETVGQWYERQRRLSIVNDTFLDILHDEIGRLTQSDKNSAELDAVQQRIDQATEMLNEIGKSIDEAQDSEKQDPLQIANYSCAKDRYNLLVSKLQTAKANMAALRSNAHTSLAFQSFLRDANKLMDTIQLQKEQVNRRMTVVGQARFRESAESVGGLESLVNNILQSVRTAESDYAGPLQAQVKSLLEKVKQFEPNSAERQTAQETLRSIHENMNQLKDVIASERKQAIFIQKVQTHAKGARDLQVWIDQCSSAIAQLPTDVCIVDEQDLLFDLEHYQQKIIQFEPTIQAFQAMPSKIWKHVNGDPVDLCAISLDRDQVKDVIDQREAKILKAWQDLKDQHAKARSSVDFSKRGVEAARKVKAVLMQIGDLKERVSAVRICKPKENEQDSDDLQNVLQCSLTDIPTEHRLASAKAELGILDRDIEAQLLPAIKQLDLMLNATFNNSQDDMFSDQRQEISSAVRGLLDLVKCKRRAINEAERMQEFLTVMEEVEVLLLALAEVVARASPDNARMNEDGTYLRTDLQALLIDLDTRYGYYEPKIIELMDELRDVSEHLLGDRRVVSCIKQFTNKWAQLQSEAAARKQELTSLIGPLIDTNFDFIKATEGMLLARGRRAAATSGTLSKRSSAPVLAPQPKPTQTMPRYMTGLNRKPTRASNNDGSVSPTARRVAARQTAAQQQRVRATNKTPEAYVADPKNDLDVAVGNIVNDSPYKIKIKMVPGEVGKYWFGEVNPKLAYCRILRSRMVMVRVGGGWVELSQFLRDHALLESGTFVTPDKTTYRASLPPPASPREGVQEGFLNTVVGRNTPVANNRRSLHGGVGVHNNIIALRGQAGGPPQLKESRSTPYYRGMSPIPTTYGIKSGNKFVVTVDDKGNQVEVKMTKAKNHDAKFITPRRINI</sequence>
<feature type="transmembrane region" description="Helical" evidence="12">
    <location>
        <begin position="9"/>
        <end position="29"/>
    </location>
</feature>
<feature type="transmembrane region" description="Helical" evidence="12">
    <location>
        <begin position="67"/>
        <end position="94"/>
    </location>
</feature>
<evidence type="ECO:0000256" key="7">
    <source>
        <dbReference type="ARBA" id="ARBA00023136"/>
    </source>
</evidence>
<evidence type="ECO:0000256" key="11">
    <source>
        <dbReference type="SAM" id="MobiDB-lite"/>
    </source>
</evidence>
<feature type="compositionally biased region" description="Polar residues" evidence="11">
    <location>
        <begin position="1896"/>
        <end position="1906"/>
    </location>
</feature>
<accession>A0A367KGW1</accession>
<comment type="caution">
    <text evidence="14">The sequence shown here is derived from an EMBL/GenBank/DDBJ whole genome shotgun (WGS) entry which is preliminary data.</text>
</comment>
<keyword evidence="10" id="KW-0175">Coiled coil</keyword>
<feature type="region of interest" description="Disordered" evidence="11">
    <location>
        <begin position="1860"/>
        <end position="1906"/>
    </location>
</feature>
<feature type="transmembrane region" description="Helical" evidence="12">
    <location>
        <begin position="35"/>
        <end position="55"/>
    </location>
</feature>
<feature type="region of interest" description="Disordered" evidence="11">
    <location>
        <begin position="790"/>
        <end position="816"/>
    </location>
</feature>
<keyword evidence="4 12" id="KW-0812">Transmembrane</keyword>
<feature type="domain" description="GAR" evidence="13">
    <location>
        <begin position="1936"/>
        <end position="2010"/>
    </location>
</feature>
<evidence type="ECO:0000256" key="12">
    <source>
        <dbReference type="SAM" id="Phobius"/>
    </source>
</evidence>
<protein>
    <submittedName>
        <fullName evidence="14">Golgi transport 1B</fullName>
    </submittedName>
</protein>
<feature type="coiled-coil region" evidence="10">
    <location>
        <begin position="1283"/>
        <end position="1310"/>
    </location>
</feature>
<evidence type="ECO:0000256" key="10">
    <source>
        <dbReference type="SAM" id="Coils"/>
    </source>
</evidence>
<dbReference type="InterPro" id="IPR036534">
    <property type="entry name" value="GAR_dom_sf"/>
</dbReference>
<dbReference type="GO" id="GO:0006888">
    <property type="term" value="P:endoplasmic reticulum to Golgi vesicle-mediated transport"/>
    <property type="evidence" value="ECO:0007669"/>
    <property type="project" value="InterPro"/>
</dbReference>
<dbReference type="GO" id="GO:0000137">
    <property type="term" value="C:Golgi cis cisterna"/>
    <property type="evidence" value="ECO:0007669"/>
    <property type="project" value="TreeGrafter"/>
</dbReference>
<dbReference type="GO" id="GO:0000139">
    <property type="term" value="C:Golgi membrane"/>
    <property type="evidence" value="ECO:0007669"/>
    <property type="project" value="UniProtKB-SubCell"/>
</dbReference>
<dbReference type="InterPro" id="IPR007305">
    <property type="entry name" value="Vesicle_transpt_Got1/SFT2"/>
</dbReference>
<dbReference type="Gene3D" id="1.20.58.60">
    <property type="match status" value="2"/>
</dbReference>
<dbReference type="Proteomes" id="UP000252139">
    <property type="component" value="Unassembled WGS sequence"/>
</dbReference>
<evidence type="ECO:0000256" key="8">
    <source>
        <dbReference type="ARBA" id="ARBA00023212"/>
    </source>
</evidence>
<dbReference type="SUPFAM" id="SSF46966">
    <property type="entry name" value="Spectrin repeat"/>
    <property type="match status" value="1"/>
</dbReference>
<feature type="coiled-coil region" evidence="10">
    <location>
        <begin position="961"/>
        <end position="992"/>
    </location>
</feature>
<dbReference type="Gene3D" id="3.30.920.20">
    <property type="entry name" value="Gas2-like domain"/>
    <property type="match status" value="1"/>
</dbReference>
<keyword evidence="5 12" id="KW-1133">Transmembrane helix</keyword>
<dbReference type="GO" id="GO:0005783">
    <property type="term" value="C:endoplasmic reticulum"/>
    <property type="evidence" value="ECO:0007669"/>
    <property type="project" value="TreeGrafter"/>
</dbReference>
<dbReference type="GO" id="GO:0008017">
    <property type="term" value="F:microtubule binding"/>
    <property type="evidence" value="ECO:0007669"/>
    <property type="project" value="InterPro"/>
</dbReference>
<proteinExistence type="inferred from homology"/>
<evidence type="ECO:0000256" key="2">
    <source>
        <dbReference type="ARBA" id="ARBA00004653"/>
    </source>
</evidence>
<dbReference type="PROSITE" id="PS51460">
    <property type="entry name" value="GAR"/>
    <property type="match status" value="1"/>
</dbReference>
<dbReference type="GO" id="GO:0042147">
    <property type="term" value="P:retrograde transport, endosome to Golgi"/>
    <property type="evidence" value="ECO:0007669"/>
    <property type="project" value="InterPro"/>
</dbReference>
<dbReference type="OrthoDB" id="2250192at2759"/>
<name>A0A367KGW1_RHIAZ</name>
<keyword evidence="15" id="KW-1185">Reference proteome</keyword>
<dbReference type="EMBL" id="PJQL01000009">
    <property type="protein sequence ID" value="RCI01456.1"/>
    <property type="molecule type" value="Genomic_DNA"/>
</dbReference>
<feature type="coiled-coil region" evidence="10">
    <location>
        <begin position="1094"/>
        <end position="1128"/>
    </location>
</feature>
<evidence type="ECO:0000256" key="1">
    <source>
        <dbReference type="ARBA" id="ARBA00004245"/>
    </source>
</evidence>
<dbReference type="PANTHER" id="PTHR21493:SF9">
    <property type="entry name" value="GOLGI TRANSPORT PROTEIN 1-RELATED"/>
    <property type="match status" value="1"/>
</dbReference>
<evidence type="ECO:0000256" key="3">
    <source>
        <dbReference type="ARBA" id="ARBA00022490"/>
    </source>
</evidence>
<evidence type="ECO:0000256" key="9">
    <source>
        <dbReference type="ARBA" id="ARBA00025799"/>
    </source>
</evidence>
<dbReference type="GO" id="GO:0005856">
    <property type="term" value="C:cytoskeleton"/>
    <property type="evidence" value="ECO:0007669"/>
    <property type="project" value="UniProtKB-SubCell"/>
</dbReference>
<dbReference type="GO" id="GO:0030134">
    <property type="term" value="C:COPII-coated ER to Golgi transport vesicle"/>
    <property type="evidence" value="ECO:0007669"/>
    <property type="project" value="TreeGrafter"/>
</dbReference>
<keyword evidence="8" id="KW-0206">Cytoskeleton</keyword>
<reference evidence="14 15" key="1">
    <citation type="journal article" date="2018" name="G3 (Bethesda)">
        <title>Phylogenetic and Phylogenomic Definition of Rhizopus Species.</title>
        <authorList>
            <person name="Gryganskyi A.P."/>
            <person name="Golan J."/>
            <person name="Dolatabadi S."/>
            <person name="Mondo S."/>
            <person name="Robb S."/>
            <person name="Idnurm A."/>
            <person name="Muszewska A."/>
            <person name="Steczkiewicz K."/>
            <person name="Masonjones S."/>
            <person name="Liao H.L."/>
            <person name="Gajdeczka M.T."/>
            <person name="Anike F."/>
            <person name="Vuek A."/>
            <person name="Anishchenko I.M."/>
            <person name="Voigt K."/>
            <person name="de Hoog G.S."/>
            <person name="Smith M.E."/>
            <person name="Heitman J."/>
            <person name="Vilgalys R."/>
            <person name="Stajich J.E."/>
        </authorList>
    </citation>
    <scope>NUCLEOTIDE SEQUENCE [LARGE SCALE GENOMIC DNA]</scope>
    <source>
        <strain evidence="14 15">CBS 357.93</strain>
    </source>
</reference>
<evidence type="ECO:0000313" key="15">
    <source>
        <dbReference type="Proteomes" id="UP000252139"/>
    </source>
</evidence>
<keyword evidence="3" id="KW-0963">Cytoplasm</keyword>
<evidence type="ECO:0000256" key="5">
    <source>
        <dbReference type="ARBA" id="ARBA00022989"/>
    </source>
</evidence>
<gene>
    <name evidence="14" type="primary">GOLT1B</name>
    <name evidence="14" type="ORF">CU097_015402</name>
</gene>
<evidence type="ECO:0000256" key="6">
    <source>
        <dbReference type="ARBA" id="ARBA00023034"/>
    </source>
</evidence>
<dbReference type="Pfam" id="PF04178">
    <property type="entry name" value="Got1"/>
    <property type="match status" value="1"/>
</dbReference>
<feature type="compositionally biased region" description="Basic and acidic residues" evidence="11">
    <location>
        <begin position="803"/>
        <end position="816"/>
    </location>
</feature>
<dbReference type="InterPro" id="IPR003108">
    <property type="entry name" value="GAR_dom"/>
</dbReference>